<proteinExistence type="inferred from homology"/>
<dbReference type="InterPro" id="IPR018022">
    <property type="entry name" value="IPT"/>
</dbReference>
<sequence length="299" mass="34074">MVKNKVLVVVGPTAVGKTALGIELAREFSGEIISGDSQQVYRGLNIGTAKATEEERALAVHHLIDVRELTEKFSVFDFVKEANFLIREILEVGKVPIIVGGTGLYIQALIEGYHLGGQENHEAMMKLRAELSLLSDEELFERVQSAGLTVVEMNRRRAMRALEIEHFGSDEENKDSEFEFCLIGLSMARADLYARIDKRVEMMMTAGLLDEARGLYENFPEVQATKGIGYKELFPYFSGEILLDEAVELVKRNSRRYAKRQLTWFKNRMAVDFFDVQEENFREKIFELVRDFLGETGRE</sequence>
<feature type="region of interest" description="Interaction with substrate tRNA" evidence="10">
    <location>
        <begin position="36"/>
        <end position="39"/>
    </location>
</feature>
<evidence type="ECO:0000256" key="4">
    <source>
        <dbReference type="ARBA" id="ARBA00022679"/>
    </source>
</evidence>
<evidence type="ECO:0000256" key="12">
    <source>
        <dbReference type="RuleBase" id="RU003784"/>
    </source>
</evidence>
<keyword evidence="8 10" id="KW-0460">Magnesium</keyword>
<evidence type="ECO:0000256" key="6">
    <source>
        <dbReference type="ARBA" id="ARBA00022741"/>
    </source>
</evidence>
<evidence type="ECO:0000256" key="8">
    <source>
        <dbReference type="ARBA" id="ARBA00022842"/>
    </source>
</evidence>
<evidence type="ECO:0000256" key="7">
    <source>
        <dbReference type="ARBA" id="ARBA00022840"/>
    </source>
</evidence>
<dbReference type="Proteomes" id="UP001595987">
    <property type="component" value="Unassembled WGS sequence"/>
</dbReference>
<comment type="catalytic activity">
    <reaction evidence="9 10 11">
        <text>adenosine(37) in tRNA + dimethylallyl diphosphate = N(6)-dimethylallyladenosine(37) in tRNA + diphosphate</text>
        <dbReference type="Rhea" id="RHEA:26482"/>
        <dbReference type="Rhea" id="RHEA-COMP:10162"/>
        <dbReference type="Rhea" id="RHEA-COMP:10375"/>
        <dbReference type="ChEBI" id="CHEBI:33019"/>
        <dbReference type="ChEBI" id="CHEBI:57623"/>
        <dbReference type="ChEBI" id="CHEBI:74411"/>
        <dbReference type="ChEBI" id="CHEBI:74415"/>
        <dbReference type="EC" id="2.5.1.75"/>
    </reaction>
</comment>
<dbReference type="SUPFAM" id="SSF52540">
    <property type="entry name" value="P-loop containing nucleoside triphosphate hydrolases"/>
    <property type="match status" value="1"/>
</dbReference>
<comment type="caution">
    <text evidence="10">Lacks conserved residue(s) required for the propagation of feature annotation.</text>
</comment>
<evidence type="ECO:0000256" key="9">
    <source>
        <dbReference type="ARBA" id="ARBA00049563"/>
    </source>
</evidence>
<evidence type="ECO:0000256" key="11">
    <source>
        <dbReference type="RuleBase" id="RU003783"/>
    </source>
</evidence>
<name>A0ABV9JAK8_9LACT</name>
<evidence type="ECO:0000313" key="14">
    <source>
        <dbReference type="EMBL" id="MFC4651446.1"/>
    </source>
</evidence>
<accession>A0ABV9JAK8</accession>
<comment type="cofactor">
    <cofactor evidence="1 10">
        <name>Mg(2+)</name>
        <dbReference type="ChEBI" id="CHEBI:18420"/>
    </cofactor>
</comment>
<organism evidence="14 15">
    <name type="scientific">Lactococcus nasutitermitis</name>
    <dbReference type="NCBI Taxonomy" id="1652957"/>
    <lineage>
        <taxon>Bacteria</taxon>
        <taxon>Bacillati</taxon>
        <taxon>Bacillota</taxon>
        <taxon>Bacilli</taxon>
        <taxon>Lactobacillales</taxon>
        <taxon>Streptococcaceae</taxon>
        <taxon>Lactococcus</taxon>
    </lineage>
</organism>
<dbReference type="PANTHER" id="PTHR11088">
    <property type="entry name" value="TRNA DIMETHYLALLYLTRANSFERASE"/>
    <property type="match status" value="1"/>
</dbReference>
<dbReference type="EC" id="2.5.1.75" evidence="10"/>
<dbReference type="NCBIfam" id="TIGR00174">
    <property type="entry name" value="miaA"/>
    <property type="match status" value="1"/>
</dbReference>
<keyword evidence="4 10" id="KW-0808">Transferase</keyword>
<evidence type="ECO:0000256" key="5">
    <source>
        <dbReference type="ARBA" id="ARBA00022694"/>
    </source>
</evidence>
<feature type="binding site" evidence="10">
    <location>
        <begin position="13"/>
        <end position="18"/>
    </location>
    <ligand>
        <name>substrate</name>
    </ligand>
</feature>
<dbReference type="InterPro" id="IPR039657">
    <property type="entry name" value="Dimethylallyltransferase"/>
</dbReference>
<protein>
    <recommendedName>
        <fullName evidence="10">tRNA dimethylallyltransferase</fullName>
        <ecNumber evidence="10">2.5.1.75</ecNumber>
    </recommendedName>
    <alternativeName>
        <fullName evidence="10">Dimethylallyl diphosphate:tRNA dimethylallyltransferase</fullName>
        <shortName evidence="10">DMAPP:tRNA dimethylallyltransferase</shortName>
        <shortName evidence="10">DMATase</shortName>
    </alternativeName>
    <alternativeName>
        <fullName evidence="10">Isopentenyl-diphosphate:tRNA isopentenyltransferase</fullName>
        <shortName evidence="10">IPP transferase</shortName>
        <shortName evidence="10">IPPT</shortName>
        <shortName evidence="10">IPTase</shortName>
    </alternativeName>
</protein>
<dbReference type="PANTHER" id="PTHR11088:SF60">
    <property type="entry name" value="TRNA DIMETHYLALLYLTRANSFERASE"/>
    <property type="match status" value="1"/>
</dbReference>
<feature type="site" description="Interaction with substrate tRNA" evidence="10">
    <location>
        <position position="102"/>
    </location>
</feature>
<evidence type="ECO:0000256" key="10">
    <source>
        <dbReference type="HAMAP-Rule" id="MF_00185"/>
    </source>
</evidence>
<reference evidence="15" key="1">
    <citation type="journal article" date="2019" name="Int. J. Syst. Evol. Microbiol.">
        <title>The Global Catalogue of Microorganisms (GCM) 10K type strain sequencing project: providing services to taxonomists for standard genome sequencing and annotation.</title>
        <authorList>
            <consortium name="The Broad Institute Genomics Platform"/>
            <consortium name="The Broad Institute Genome Sequencing Center for Infectious Disease"/>
            <person name="Wu L."/>
            <person name="Ma J."/>
        </authorList>
    </citation>
    <scope>NUCLEOTIDE SEQUENCE [LARGE SCALE GENOMIC DNA]</scope>
    <source>
        <strain evidence="15">CCUG 63287</strain>
    </source>
</reference>
<keyword evidence="5 10" id="KW-0819">tRNA processing</keyword>
<evidence type="ECO:0000256" key="13">
    <source>
        <dbReference type="RuleBase" id="RU003785"/>
    </source>
</evidence>
<comment type="function">
    <text evidence="2 10 12">Catalyzes the transfer of a dimethylallyl group onto the adenine at position 37 in tRNAs that read codons beginning with uridine, leading to the formation of N6-(dimethylallyl)adenosine (i(6)A).</text>
</comment>
<dbReference type="EMBL" id="JBHSGD010000001">
    <property type="protein sequence ID" value="MFC4651446.1"/>
    <property type="molecule type" value="Genomic_DNA"/>
</dbReference>
<keyword evidence="15" id="KW-1185">Reference proteome</keyword>
<feature type="binding site" evidence="10">
    <location>
        <begin position="11"/>
        <end position="18"/>
    </location>
    <ligand>
        <name>ATP</name>
        <dbReference type="ChEBI" id="CHEBI:30616"/>
    </ligand>
</feature>
<keyword evidence="7 10" id="KW-0067">ATP-binding</keyword>
<gene>
    <name evidence="10 14" type="primary">miaA</name>
    <name evidence="14" type="ORF">ACFO26_00790</name>
</gene>
<comment type="subunit">
    <text evidence="10">Monomer.</text>
</comment>
<dbReference type="HAMAP" id="MF_00185">
    <property type="entry name" value="IPP_trans"/>
    <property type="match status" value="1"/>
</dbReference>
<evidence type="ECO:0000313" key="15">
    <source>
        <dbReference type="Proteomes" id="UP001595987"/>
    </source>
</evidence>
<evidence type="ECO:0000256" key="1">
    <source>
        <dbReference type="ARBA" id="ARBA00001946"/>
    </source>
</evidence>
<evidence type="ECO:0000256" key="3">
    <source>
        <dbReference type="ARBA" id="ARBA00005842"/>
    </source>
</evidence>
<dbReference type="RefSeq" id="WP_213534413.1">
    <property type="nucleotide sequence ID" value="NZ_BOVQ01000003.1"/>
</dbReference>
<dbReference type="Gene3D" id="3.40.50.300">
    <property type="entry name" value="P-loop containing nucleotide triphosphate hydrolases"/>
    <property type="match status" value="1"/>
</dbReference>
<dbReference type="InterPro" id="IPR027417">
    <property type="entry name" value="P-loop_NTPase"/>
</dbReference>
<evidence type="ECO:0000256" key="2">
    <source>
        <dbReference type="ARBA" id="ARBA00003213"/>
    </source>
</evidence>
<comment type="similarity">
    <text evidence="3 10 13">Belongs to the IPP transferase family.</text>
</comment>
<comment type="caution">
    <text evidence="14">The sequence shown here is derived from an EMBL/GenBank/DDBJ whole genome shotgun (WGS) entry which is preliminary data.</text>
</comment>
<dbReference type="GO" id="GO:0052381">
    <property type="term" value="F:tRNA dimethylallyltransferase activity"/>
    <property type="evidence" value="ECO:0007669"/>
    <property type="project" value="UniProtKB-EC"/>
</dbReference>
<feature type="site" description="Interaction with substrate tRNA" evidence="10">
    <location>
        <position position="128"/>
    </location>
</feature>
<keyword evidence="6 10" id="KW-0547">Nucleotide-binding</keyword>
<dbReference type="Pfam" id="PF01715">
    <property type="entry name" value="IPPT"/>
    <property type="match status" value="1"/>
</dbReference>